<feature type="transmembrane region" description="Helical" evidence="1">
    <location>
        <begin position="72"/>
        <end position="89"/>
    </location>
</feature>
<feature type="domain" description="MgtC/SapB/SrpB/YhiD N-terminal" evidence="2">
    <location>
        <begin position="25"/>
        <end position="143"/>
    </location>
</feature>
<feature type="transmembrane region" description="Helical" evidence="1">
    <location>
        <begin position="125"/>
        <end position="142"/>
    </location>
</feature>
<feature type="transmembrane region" description="Helical" evidence="1">
    <location>
        <begin position="212"/>
        <end position="234"/>
    </location>
</feature>
<dbReference type="PANTHER" id="PTHR39084">
    <property type="entry name" value="MEMBRANE PROTEIN-RELATED"/>
    <property type="match status" value="1"/>
</dbReference>
<feature type="transmembrane region" description="Helical" evidence="1">
    <location>
        <begin position="410"/>
        <end position="432"/>
    </location>
</feature>
<proteinExistence type="predicted"/>
<organism evidence="4 5">
    <name type="scientific">Nitrosomonas europaea (strain ATCC 19718 / CIP 103999 / KCTC 2705 / NBRC 14298)</name>
    <dbReference type="NCBI Taxonomy" id="228410"/>
    <lineage>
        <taxon>Bacteria</taxon>
        <taxon>Pseudomonadati</taxon>
        <taxon>Pseudomonadota</taxon>
        <taxon>Betaproteobacteria</taxon>
        <taxon>Nitrosomonadales</taxon>
        <taxon>Nitrosomonadaceae</taxon>
        <taxon>Nitrosomonas</taxon>
    </lineage>
</organism>
<evidence type="ECO:0000313" key="5">
    <source>
        <dbReference type="Proteomes" id="UP000001416"/>
    </source>
</evidence>
<feature type="transmembrane region" description="Helical" evidence="1">
    <location>
        <begin position="276"/>
        <end position="296"/>
    </location>
</feature>
<evidence type="ECO:0000256" key="1">
    <source>
        <dbReference type="SAM" id="Phobius"/>
    </source>
</evidence>
<feature type="transmembrane region" description="Helical" evidence="1">
    <location>
        <begin position="343"/>
        <end position="363"/>
    </location>
</feature>
<keyword evidence="1" id="KW-1133">Transmembrane helix</keyword>
<evidence type="ECO:0000259" key="3">
    <source>
        <dbReference type="Pfam" id="PF13194"/>
    </source>
</evidence>
<feature type="transmembrane region" description="Helical" evidence="1">
    <location>
        <begin position="154"/>
        <end position="172"/>
    </location>
</feature>
<gene>
    <name evidence="4" type="ordered locus">NE0009</name>
</gene>
<sequence>MNPARHTMDDLFLLEQERGYLAQFATSLAIGLLIGLERERSPAAKAGLRTFALVAMFGTLTAMLSHKAQTPWLLISGLLLVGIMVIASYRDKRDLPEDPGTTTVTAVLICYGLGAMVWYEESTLAVMLAIITTILLYFKTELQGITQNLTRKDLISILQFAVLSFIILPILPDRNYGPFDAFNPHQIWLMIVLISGVSLVGYIALRFIGQRYGAVLLGVLGGLVSSTATTLVFTRRNGDRPDITNLAVVVILLANLVVLVRLALITEVISPVIFPYLLPVLGGGLFLGLITSLFWWREFSQQQIIPMPDTKNPAELTTAMGFGLLYAAVLFLSGWLSDIAGSSGLYAVAIISGLTNVDAITLSSLRLHGLGKLEIVEVVTAITLGVIANLIFKLGLIFFTGNNVLARRCFLGTVAIIIGLAGALSTASYLSYF</sequence>
<keyword evidence="5" id="KW-1185">Reference proteome</keyword>
<accession>Q82Y76</accession>
<dbReference type="KEGG" id="neu:NE0009"/>
<keyword evidence="1" id="KW-0812">Transmembrane</keyword>
<dbReference type="HOGENOM" id="CLU_036781_1_1_4"/>
<feature type="transmembrane region" description="Helical" evidence="1">
    <location>
        <begin position="48"/>
        <end position="66"/>
    </location>
</feature>
<protein>
    <submittedName>
        <fullName evidence="4">MgtC family</fullName>
    </submittedName>
</protein>
<evidence type="ECO:0000259" key="2">
    <source>
        <dbReference type="Pfam" id="PF02308"/>
    </source>
</evidence>
<dbReference type="PhylomeDB" id="Q82Y76"/>
<feature type="transmembrane region" description="Helical" evidence="1">
    <location>
        <begin position="316"/>
        <end position="336"/>
    </location>
</feature>
<dbReference type="eggNOG" id="COG3174">
    <property type="taxonomic scope" value="Bacteria"/>
</dbReference>
<reference evidence="4 5" key="1">
    <citation type="journal article" date="2003" name="J. Bacteriol.">
        <title>Complete genome sequence of the ammonia-oxidizing bacterium and obligate chemolithoautotroph Nitrosomonas europaea.</title>
        <authorList>
            <person name="Chain P."/>
            <person name="Lamerdin J."/>
            <person name="Larimer F."/>
            <person name="Regala W."/>
            <person name="Land M."/>
            <person name="Hauser L."/>
            <person name="Hooper A."/>
            <person name="Klotz M."/>
            <person name="Norton J."/>
            <person name="Sayavedra-Soto L."/>
            <person name="Arciero D."/>
            <person name="Hommes N."/>
            <person name="Whittaker M."/>
            <person name="Arp D."/>
        </authorList>
    </citation>
    <scope>NUCLEOTIDE SEQUENCE [LARGE SCALE GENOMIC DNA]</scope>
    <source>
        <strain evidence="5">ATCC 19718 / CIP 103999 / KCTC 2705 / NBRC 14298</strain>
    </source>
</reference>
<dbReference type="Proteomes" id="UP000001416">
    <property type="component" value="Chromosome"/>
</dbReference>
<dbReference type="PANTHER" id="PTHR39084:SF1">
    <property type="entry name" value="DUF4010 DOMAIN-CONTAINING PROTEIN"/>
    <property type="match status" value="1"/>
</dbReference>
<dbReference type="InterPro" id="IPR025105">
    <property type="entry name" value="DUF4010"/>
</dbReference>
<dbReference type="EMBL" id="AL954747">
    <property type="protein sequence ID" value="CAD83920.1"/>
    <property type="molecule type" value="Genomic_DNA"/>
</dbReference>
<feature type="domain" description="DUF4010" evidence="3">
    <location>
        <begin position="192"/>
        <end position="401"/>
    </location>
</feature>
<dbReference type="STRING" id="228410.NE0009"/>
<feature type="transmembrane region" description="Helical" evidence="1">
    <location>
        <begin position="375"/>
        <end position="398"/>
    </location>
</feature>
<feature type="transmembrane region" description="Helical" evidence="1">
    <location>
        <begin position="187"/>
        <end position="205"/>
    </location>
</feature>
<feature type="transmembrane region" description="Helical" evidence="1">
    <location>
        <begin position="246"/>
        <end position="264"/>
    </location>
</feature>
<dbReference type="InterPro" id="IPR049177">
    <property type="entry name" value="MgtC_SapB_SrpB_YhiD_N"/>
</dbReference>
<feature type="transmembrane region" description="Helical" evidence="1">
    <location>
        <begin position="101"/>
        <end position="119"/>
    </location>
</feature>
<keyword evidence="1" id="KW-0472">Membrane</keyword>
<dbReference type="Pfam" id="PF02308">
    <property type="entry name" value="MgtC"/>
    <property type="match status" value="1"/>
</dbReference>
<dbReference type="AlphaFoldDB" id="Q82Y76"/>
<evidence type="ECO:0000313" key="4">
    <source>
        <dbReference type="EMBL" id="CAD83920.1"/>
    </source>
</evidence>
<feature type="transmembrane region" description="Helical" evidence="1">
    <location>
        <begin position="20"/>
        <end position="36"/>
    </location>
</feature>
<name>Q82Y76_NITEU</name>
<dbReference type="Pfam" id="PF13194">
    <property type="entry name" value="DUF4010"/>
    <property type="match status" value="1"/>
</dbReference>